<reference evidence="2 3" key="1">
    <citation type="submission" date="2024-05" db="EMBL/GenBank/DDBJ databases">
        <title>A draft genome resource for the thread blight pathogen Marasmius tenuissimus strain MS-2.</title>
        <authorList>
            <person name="Yulfo-Soto G.E."/>
            <person name="Baruah I.K."/>
            <person name="Amoako-Attah I."/>
            <person name="Bukari Y."/>
            <person name="Meinhardt L.W."/>
            <person name="Bailey B.A."/>
            <person name="Cohen S.P."/>
        </authorList>
    </citation>
    <scope>NUCLEOTIDE SEQUENCE [LARGE SCALE GENOMIC DNA]</scope>
    <source>
        <strain evidence="2 3">MS-2</strain>
    </source>
</reference>
<feature type="compositionally biased region" description="Polar residues" evidence="1">
    <location>
        <begin position="96"/>
        <end position="107"/>
    </location>
</feature>
<proteinExistence type="predicted"/>
<gene>
    <name evidence="2" type="ORF">AAF712_015782</name>
</gene>
<keyword evidence="3" id="KW-1185">Reference proteome</keyword>
<dbReference type="Proteomes" id="UP001437256">
    <property type="component" value="Unassembled WGS sequence"/>
</dbReference>
<accession>A0ABR2Z9W1</accession>
<comment type="caution">
    <text evidence="2">The sequence shown here is derived from an EMBL/GenBank/DDBJ whole genome shotgun (WGS) entry which is preliminary data.</text>
</comment>
<evidence type="ECO:0000313" key="2">
    <source>
        <dbReference type="EMBL" id="KAL0057573.1"/>
    </source>
</evidence>
<organism evidence="2 3">
    <name type="scientific">Marasmius tenuissimus</name>
    <dbReference type="NCBI Taxonomy" id="585030"/>
    <lineage>
        <taxon>Eukaryota</taxon>
        <taxon>Fungi</taxon>
        <taxon>Dikarya</taxon>
        <taxon>Basidiomycota</taxon>
        <taxon>Agaricomycotina</taxon>
        <taxon>Agaricomycetes</taxon>
        <taxon>Agaricomycetidae</taxon>
        <taxon>Agaricales</taxon>
        <taxon>Marasmiineae</taxon>
        <taxon>Marasmiaceae</taxon>
        <taxon>Marasmius</taxon>
    </lineage>
</organism>
<evidence type="ECO:0000313" key="3">
    <source>
        <dbReference type="Proteomes" id="UP001437256"/>
    </source>
</evidence>
<name>A0ABR2Z9W1_9AGAR</name>
<protein>
    <submittedName>
        <fullName evidence="2">Uncharacterized protein</fullName>
    </submittedName>
</protein>
<feature type="region of interest" description="Disordered" evidence="1">
    <location>
        <begin position="96"/>
        <end position="116"/>
    </location>
</feature>
<evidence type="ECO:0000256" key="1">
    <source>
        <dbReference type="SAM" id="MobiDB-lite"/>
    </source>
</evidence>
<sequence length="182" mass="19893">MKGGYKTDGFCLYQPSYTPNSAPLTENKILNYSAAVQLRMQRQTREAKDGLHKAGREWAPAQEEALAGILRRRLKALGAPGSMAGVGRQIRHTGTFATASQAPSKQSNKNKEVSRDVAAKRTRAFTLLLRVHDRIRDANISGDIPLRPGHFIPALKPVRQGEENQVVTGEGSLLGSYAKSRA</sequence>
<dbReference type="EMBL" id="JBBXMP010000492">
    <property type="protein sequence ID" value="KAL0057573.1"/>
    <property type="molecule type" value="Genomic_DNA"/>
</dbReference>